<dbReference type="EMBL" id="CP015164">
    <property type="protein sequence ID" value="AOW47142.1"/>
    <property type="molecule type" value="Genomic_DNA"/>
</dbReference>
<evidence type="ECO:0000313" key="1">
    <source>
        <dbReference type="EMBL" id="AOW47142.1"/>
    </source>
</evidence>
<keyword evidence="2" id="KW-1185">Reference proteome</keyword>
<name>A0A1D8QXS8_9PROT</name>
<organism evidence="1 2">
    <name type="scientific">Acetobacter ascendens</name>
    <dbReference type="NCBI Taxonomy" id="481146"/>
    <lineage>
        <taxon>Bacteria</taxon>
        <taxon>Pseudomonadati</taxon>
        <taxon>Pseudomonadota</taxon>
        <taxon>Alphaproteobacteria</taxon>
        <taxon>Acetobacterales</taxon>
        <taxon>Acetobacteraceae</taxon>
        <taxon>Acetobacter</taxon>
    </lineage>
</organism>
<gene>
    <name evidence="1" type="ORF">A4S02_10615</name>
</gene>
<evidence type="ECO:0000313" key="2">
    <source>
        <dbReference type="Proteomes" id="UP000175973"/>
    </source>
</evidence>
<dbReference type="Proteomes" id="UP000175973">
    <property type="component" value="Chromosome"/>
</dbReference>
<proteinExistence type="predicted"/>
<protein>
    <submittedName>
        <fullName evidence="1">Uncharacterized protein</fullName>
    </submittedName>
</protein>
<accession>A0A1D8QXS8</accession>
<dbReference type="AlphaFoldDB" id="A0A1D8QXS8"/>
<sequence>MDQARLQAKVAKGYGKTAQRVGALTTQYRPTGLTDPIGTAHATLFADFASDAAFSFKKPPLWDKPTVFGLFDTTDVQAGDILVAPMGTYFVARFEPFRPAVCILTNRNVSFTATGQSGSGVLDSDSADACNLAGYQDGYNGQSTDGSGSVEASGWPVSIILKNKGERVSSGLPGNLRSGQFEMLAPVVPGFTPRPYMTVTDDMGTEYTVDAVEPSQYGNRLMISVNQI</sequence>
<dbReference type="RefSeq" id="WP_070323748.1">
    <property type="nucleotide sequence ID" value="NZ_CP015164.1"/>
</dbReference>
<dbReference type="KEGG" id="aasc:A4S02_10615"/>
<reference evidence="2" key="1">
    <citation type="submission" date="2016-04" db="EMBL/GenBank/DDBJ databases">
        <authorList>
            <person name="Jeon C.O."/>
            <person name="Cho G.Y."/>
            <person name="Jeong H.I."/>
            <person name="Kim K.H."/>
        </authorList>
    </citation>
    <scope>NUCLEOTIDE SEQUENCE [LARGE SCALE GENOMIC DNA]</scope>
    <source>
        <strain evidence="2">LMG 1590</strain>
    </source>
</reference>